<evidence type="ECO:0000256" key="1">
    <source>
        <dbReference type="ARBA" id="ARBA00005228"/>
    </source>
</evidence>
<evidence type="ECO:0000313" key="8">
    <source>
        <dbReference type="EMBL" id="SMF07467.1"/>
    </source>
</evidence>
<evidence type="ECO:0000259" key="7">
    <source>
        <dbReference type="Pfam" id="PF02897"/>
    </source>
</evidence>
<reference evidence="8 9" key="1">
    <citation type="submission" date="2017-04" db="EMBL/GenBank/DDBJ databases">
        <authorList>
            <person name="Afonso C.L."/>
            <person name="Miller P.J."/>
            <person name="Scott M.A."/>
            <person name="Spackman E."/>
            <person name="Goraichik I."/>
            <person name="Dimitrov K.M."/>
            <person name="Suarez D.L."/>
            <person name="Swayne D.E."/>
        </authorList>
    </citation>
    <scope>NUCLEOTIDE SEQUENCE [LARGE SCALE GENOMIC DNA]</scope>
    <source>
        <strain evidence="8 9">USBA 355</strain>
    </source>
</reference>
<name>A0A1Y6BEN8_9PROT</name>
<feature type="domain" description="Peptidase S9 prolyl oligopeptidase catalytic" evidence="6">
    <location>
        <begin position="495"/>
        <end position="708"/>
    </location>
</feature>
<dbReference type="SUPFAM" id="SSF53474">
    <property type="entry name" value="alpha/beta-Hydrolases"/>
    <property type="match status" value="1"/>
</dbReference>
<dbReference type="Proteomes" id="UP000192917">
    <property type="component" value="Unassembled WGS sequence"/>
</dbReference>
<feature type="domain" description="Peptidase S9A N-terminal" evidence="7">
    <location>
        <begin position="18"/>
        <end position="433"/>
    </location>
</feature>
<keyword evidence="4" id="KW-0720">Serine protease</keyword>
<dbReference type="AlphaFoldDB" id="A0A1Y6BEN8"/>
<gene>
    <name evidence="8" type="ORF">SAMN05428998_10465</name>
</gene>
<dbReference type="Gene3D" id="3.40.50.1820">
    <property type="entry name" value="alpha/beta hydrolase"/>
    <property type="match status" value="1"/>
</dbReference>
<dbReference type="Gene3D" id="2.130.10.120">
    <property type="entry name" value="Prolyl oligopeptidase, N-terminal domain"/>
    <property type="match status" value="1"/>
</dbReference>
<keyword evidence="9" id="KW-1185">Reference proteome</keyword>
<organism evidence="8 9">
    <name type="scientific">Tistlia consotensis USBA 355</name>
    <dbReference type="NCBI Taxonomy" id="560819"/>
    <lineage>
        <taxon>Bacteria</taxon>
        <taxon>Pseudomonadati</taxon>
        <taxon>Pseudomonadota</taxon>
        <taxon>Alphaproteobacteria</taxon>
        <taxon>Rhodospirillales</taxon>
        <taxon>Rhodovibrionaceae</taxon>
        <taxon>Tistlia</taxon>
    </lineage>
</organism>
<dbReference type="InterPro" id="IPR029058">
    <property type="entry name" value="AB_hydrolase_fold"/>
</dbReference>
<evidence type="ECO:0000256" key="4">
    <source>
        <dbReference type="ARBA" id="ARBA00022825"/>
    </source>
</evidence>
<dbReference type="InterPro" id="IPR023302">
    <property type="entry name" value="Pept_S9A_N"/>
</dbReference>
<dbReference type="EMBL" id="FWZX01000004">
    <property type="protein sequence ID" value="SMF07467.1"/>
    <property type="molecule type" value="Genomic_DNA"/>
</dbReference>
<dbReference type="Pfam" id="PF02897">
    <property type="entry name" value="Peptidase_S9_N"/>
    <property type="match status" value="1"/>
</dbReference>
<dbReference type="PANTHER" id="PTHR11757:SF19">
    <property type="entry name" value="PROLYL ENDOPEPTIDASE-LIKE"/>
    <property type="match status" value="1"/>
</dbReference>
<evidence type="ECO:0000313" key="9">
    <source>
        <dbReference type="Proteomes" id="UP000192917"/>
    </source>
</evidence>
<evidence type="ECO:0000256" key="2">
    <source>
        <dbReference type="ARBA" id="ARBA00022670"/>
    </source>
</evidence>
<comment type="similarity">
    <text evidence="1">Belongs to the peptidase S9A family.</text>
</comment>
<proteinExistence type="inferred from homology"/>
<evidence type="ECO:0000259" key="6">
    <source>
        <dbReference type="Pfam" id="PF00326"/>
    </source>
</evidence>
<dbReference type="PANTHER" id="PTHR11757">
    <property type="entry name" value="PROTEASE FAMILY S9A OLIGOPEPTIDASE"/>
    <property type="match status" value="1"/>
</dbReference>
<dbReference type="RefSeq" id="WP_085121775.1">
    <property type="nucleotide sequence ID" value="NZ_FWZX01000004.1"/>
</dbReference>
<dbReference type="PRINTS" id="PR00862">
    <property type="entry name" value="PROLIGOPTASE"/>
</dbReference>
<dbReference type="STRING" id="560819.SAMN05428998_10465"/>
<keyword evidence="2" id="KW-0645">Protease</keyword>
<dbReference type="InterPro" id="IPR002470">
    <property type="entry name" value="Peptidase_S9A"/>
</dbReference>
<dbReference type="InterPro" id="IPR001375">
    <property type="entry name" value="Peptidase_S9_cat"/>
</dbReference>
<evidence type="ECO:0000256" key="3">
    <source>
        <dbReference type="ARBA" id="ARBA00022801"/>
    </source>
</evidence>
<dbReference type="GO" id="GO:0006508">
    <property type="term" value="P:proteolysis"/>
    <property type="evidence" value="ECO:0007669"/>
    <property type="project" value="UniProtKB-KW"/>
</dbReference>
<dbReference type="SUPFAM" id="SSF50993">
    <property type="entry name" value="Peptidase/esterase 'gauge' domain"/>
    <property type="match status" value="1"/>
</dbReference>
<dbReference type="GO" id="GO:0004252">
    <property type="term" value="F:serine-type endopeptidase activity"/>
    <property type="evidence" value="ECO:0007669"/>
    <property type="project" value="InterPro"/>
</dbReference>
<protein>
    <submittedName>
        <fullName evidence="8">Oligopeptidase B Serine peptidase. MEROPS family S09A</fullName>
    </submittedName>
</protein>
<feature type="compositionally biased region" description="Low complexity" evidence="5">
    <location>
        <begin position="1"/>
        <end position="15"/>
    </location>
</feature>
<feature type="region of interest" description="Disordered" evidence="5">
    <location>
        <begin position="1"/>
        <end position="28"/>
    </location>
</feature>
<sequence length="710" mass="78216">MPSTAAGATEAVAGAPTPPVAERRPTRRTVHGVELSDDYAWLRDPQWQQVMRDPSVLQPDIRAYLEAENAYTEAALAGTGALRETLFAELKGRIKEHDDSVPDPDGPWEYFVRFVAGGDYPLLVRRPTGAADGAGEEVLLDGNREAEGHPFFALGGASHSRDHRHLAYAVDLNGSEFFEIRVLDMASGSLLPDRIASASGSLAWAADGETLFYTRLDDHHRPCQVLRHRLGGDPAEDVLVYEEKDPGFFLGVALTDSRELILIDSHDHATSEIRLLDAWRPAGEPLLVAAREPDLRYSIQHDAPRDRLLILTNLDGAEDFKLMAAPLAAPGRSSWRDLLPHEPGTLRLGMECFREHLVLLERVDALPRLTVLRLADGASHRIGFEEAAYSLGIDPSAAYDTTALRFVYSSPTTPAQTYAYDLESRERSLLKEQEVPSGHDAAAYRVERFHALAEDGEEIPVTLLHRADTPLDGSAPVLLYGYGAYGIAVPANFVTNRFSLVDRGFVYVIAHIRGGMDKGWRWYRNGKLEQKTNSFDDFVAVARSLIARGLARKGEISIMGGSAGGLLVGAVLNRAPELFKAAVADVPFVDTLNTMLDETLPLTPPEWPEWGNPITDAEAFARIRGYSPYDNVGRHGYPHLLVTAGLTDPRVTYWEPAKWVAKLRALKTDDQLLLLRTYMEAGHGGASGRFDKLKEVALTYAFLLEVFGRA</sequence>
<accession>A0A1Y6BEN8</accession>
<keyword evidence="3" id="KW-0378">Hydrolase</keyword>
<dbReference type="Pfam" id="PF00326">
    <property type="entry name" value="Peptidase_S9"/>
    <property type="match status" value="1"/>
</dbReference>
<evidence type="ECO:0000256" key="5">
    <source>
        <dbReference type="SAM" id="MobiDB-lite"/>
    </source>
</evidence>
<dbReference type="InterPro" id="IPR051543">
    <property type="entry name" value="Serine_Peptidase_S9A"/>
</dbReference>